<evidence type="ECO:0000256" key="1">
    <source>
        <dbReference type="SAM" id="MobiDB-lite"/>
    </source>
</evidence>
<evidence type="ECO:0000313" key="2">
    <source>
        <dbReference type="EMBL" id="CAH01737.1"/>
    </source>
</evidence>
<proteinExistence type="predicted"/>
<dbReference type="Proteomes" id="UP000000598">
    <property type="component" value="Chromosome C"/>
</dbReference>
<dbReference type="FunCoup" id="Q6CT53">
    <property type="interactions" value="131"/>
</dbReference>
<keyword evidence="3" id="KW-1185">Reference proteome</keyword>
<dbReference type="InParanoid" id="Q6CT53"/>
<dbReference type="EMBL" id="CR382123">
    <property type="protein sequence ID" value="CAH01737.1"/>
    <property type="molecule type" value="Genomic_DNA"/>
</dbReference>
<dbReference type="HOGENOM" id="CLU_017547_0_0_1"/>
<evidence type="ECO:0000313" key="3">
    <source>
        <dbReference type="Proteomes" id="UP000000598"/>
    </source>
</evidence>
<feature type="compositionally biased region" description="Polar residues" evidence="1">
    <location>
        <begin position="69"/>
        <end position="85"/>
    </location>
</feature>
<feature type="region of interest" description="Disordered" evidence="1">
    <location>
        <begin position="396"/>
        <end position="439"/>
    </location>
</feature>
<dbReference type="OMA" id="THNDNSA"/>
<reference evidence="2 3" key="1">
    <citation type="journal article" date="2004" name="Nature">
        <title>Genome evolution in yeasts.</title>
        <authorList>
            <consortium name="Genolevures"/>
            <person name="Dujon B."/>
            <person name="Sherman D."/>
            <person name="Fischer G."/>
            <person name="Durrens P."/>
            <person name="Casaregola S."/>
            <person name="Lafontaine I."/>
            <person name="de Montigny J."/>
            <person name="Marck C."/>
            <person name="Neuveglise C."/>
            <person name="Talla E."/>
            <person name="Goffard N."/>
            <person name="Frangeul L."/>
            <person name="Aigle M."/>
            <person name="Anthouard V."/>
            <person name="Babour A."/>
            <person name="Barbe V."/>
            <person name="Barnay S."/>
            <person name="Blanchin S."/>
            <person name="Beckerich J.M."/>
            <person name="Beyne E."/>
            <person name="Bleykasten C."/>
            <person name="Boisrame A."/>
            <person name="Boyer J."/>
            <person name="Cattolico L."/>
            <person name="Confanioleri F."/>
            <person name="de Daruvar A."/>
            <person name="Despons L."/>
            <person name="Fabre E."/>
            <person name="Fairhead C."/>
            <person name="Ferry-Dumazet H."/>
            <person name="Groppi A."/>
            <person name="Hantraye F."/>
            <person name="Hennequin C."/>
            <person name="Jauniaux N."/>
            <person name="Joyet P."/>
            <person name="Kachouri R."/>
            <person name="Kerrest A."/>
            <person name="Koszul R."/>
            <person name="Lemaire M."/>
            <person name="Lesur I."/>
            <person name="Ma L."/>
            <person name="Muller H."/>
            <person name="Nicaud J.M."/>
            <person name="Nikolski M."/>
            <person name="Oztas S."/>
            <person name="Ozier-Kalogeropoulos O."/>
            <person name="Pellenz S."/>
            <person name="Potier S."/>
            <person name="Richard G.F."/>
            <person name="Straub M.L."/>
            <person name="Suleau A."/>
            <person name="Swennene D."/>
            <person name="Tekaia F."/>
            <person name="Wesolowski-Louvel M."/>
            <person name="Westhof E."/>
            <person name="Wirth B."/>
            <person name="Zeniou-Meyer M."/>
            <person name="Zivanovic I."/>
            <person name="Bolotin-Fukuhara M."/>
            <person name="Thierry A."/>
            <person name="Bouchier C."/>
            <person name="Caudron B."/>
            <person name="Scarpelli C."/>
            <person name="Gaillardin C."/>
            <person name="Weissenbach J."/>
            <person name="Wincker P."/>
            <person name="Souciet J.L."/>
        </authorList>
    </citation>
    <scope>NUCLEOTIDE SEQUENCE [LARGE SCALE GENOMIC DNA]</scope>
    <source>
        <strain evidence="3">ATCC 8585 / CBS 2359 / DSM 70799 / NBRC 1267 / NRRL Y-1140 / WM37</strain>
    </source>
</reference>
<dbReference type="RefSeq" id="XP_452886.1">
    <property type="nucleotide sequence ID" value="XM_452886.1"/>
</dbReference>
<feature type="region of interest" description="Disordered" evidence="1">
    <location>
        <begin position="189"/>
        <end position="208"/>
    </location>
</feature>
<sequence>MFERSKRKSFLFFGGSNQDQRNKSQETSNSRNSSSAKALPQHKPLHKQPLNNTQMLKDEVEPLSELKTNDNNKGPQAERLQQNIPIRQATIGRRRPPPPVDISNFRRPLKSEPSVSTVTSTGMETGTISSTSPAEVKSGKSPQQSFTTPQVRDLEQQMDEQNFQPGHQRQRSEVEQLVDHLDDFINQSSADVENTPGYSDGGEIPLRQLDTKVDTVSDAESAKNITPLYGRSEATEDISESDVNYSDGEPSMDEMFSFNESINKKNAITDLQQSTAASSLSDVGGIPTSSRFVVTNADQTSGSESEENYADLHEYEAGYDQMPEPEQEHGSTDEDDLYQMIGGSEYERRNFRVVNEEKPNFYFNDSTSEDDNSYMNTDTNSITASLARRSSLSSSKKGAASSLLSNTESRQSSALEAKSIDNDTINTTPSSEFKKSLTKGSIPDKNVRLISSYIEELRLLYFPTSNSLQLPPDLPYALKNKNTLEQPQNIKVTIRTSTRQVGIKHGKAKQKLLSLETTKEEEEEEENNSTTGLKFNTESTKVDHTKEFHTLFNKDEKISEADQDILDDIPGDEAYDSDDLMAPLRENPKQRIHDEVSQTRLKRSDTVSSYFTRNAGRMRSGTLDVTYSPQLPLDLRKYNLIEESQKPCTPAVHEKGDTNPKSHKSSISNADDDYELDVADFGYYRGTAGTGLHITNPDSE</sequence>
<feature type="compositionally biased region" description="Polar residues" evidence="1">
    <location>
        <begin position="140"/>
        <end position="150"/>
    </location>
</feature>
<organism evidence="2 3">
    <name type="scientific">Kluyveromyces lactis (strain ATCC 8585 / CBS 2359 / DSM 70799 / NBRC 1267 / NRRL Y-1140 / WM37)</name>
    <name type="common">Yeast</name>
    <name type="synonym">Candida sphaerica</name>
    <dbReference type="NCBI Taxonomy" id="284590"/>
    <lineage>
        <taxon>Eukaryota</taxon>
        <taxon>Fungi</taxon>
        <taxon>Dikarya</taxon>
        <taxon>Ascomycota</taxon>
        <taxon>Saccharomycotina</taxon>
        <taxon>Saccharomycetes</taxon>
        <taxon>Saccharomycetales</taxon>
        <taxon>Saccharomycetaceae</taxon>
        <taxon>Kluyveromyces</taxon>
    </lineage>
</organism>
<dbReference type="PaxDb" id="284590-Q6CT53"/>
<dbReference type="AlphaFoldDB" id="Q6CT53"/>
<feature type="compositionally biased region" description="Polar residues" evidence="1">
    <location>
        <begin position="113"/>
        <end position="133"/>
    </location>
</feature>
<dbReference type="eggNOG" id="ENOG502QSS3">
    <property type="taxonomic scope" value="Eukaryota"/>
</dbReference>
<name>Q6CT53_KLULA</name>
<feature type="region of interest" description="Disordered" evidence="1">
    <location>
        <begin position="515"/>
        <end position="534"/>
    </location>
</feature>
<feature type="region of interest" description="Disordered" evidence="1">
    <location>
        <begin position="227"/>
        <end position="254"/>
    </location>
</feature>
<feature type="region of interest" description="Disordered" evidence="1">
    <location>
        <begin position="647"/>
        <end position="670"/>
    </location>
</feature>
<accession>Q6CT53</accession>
<feature type="region of interest" description="Disordered" evidence="1">
    <location>
        <begin position="1"/>
        <end position="174"/>
    </location>
</feature>
<dbReference type="KEGG" id="kla:KLLA0_C15301g"/>
<feature type="compositionally biased region" description="Low complexity" evidence="1">
    <location>
        <begin position="396"/>
        <end position="405"/>
    </location>
</feature>
<feature type="compositionally biased region" description="Polar residues" evidence="1">
    <location>
        <begin position="422"/>
        <end position="431"/>
    </location>
</feature>
<dbReference type="GeneID" id="2892618"/>
<protein>
    <submittedName>
        <fullName evidence="2">KLLA0C15301p</fullName>
    </submittedName>
</protein>
<gene>
    <name evidence="2" type="ORF">KLLA0_C15301g</name>
</gene>